<reference evidence="3 4" key="1">
    <citation type="submission" date="2020-08" db="EMBL/GenBank/DDBJ databases">
        <title>Genomic Encyclopedia of Type Strains, Phase IV (KMG-IV): sequencing the most valuable type-strain genomes for metagenomic binning, comparative biology and taxonomic classification.</title>
        <authorList>
            <person name="Goeker M."/>
        </authorList>
    </citation>
    <scope>NUCLEOTIDE SEQUENCE [LARGE SCALE GENOMIC DNA]</scope>
    <source>
        <strain evidence="3 4">DSM 12251</strain>
    </source>
</reference>
<dbReference type="GO" id="GO:0008168">
    <property type="term" value="F:methyltransferase activity"/>
    <property type="evidence" value="ECO:0007669"/>
    <property type="project" value="UniProtKB-KW"/>
</dbReference>
<dbReference type="RefSeq" id="WP_184210594.1">
    <property type="nucleotide sequence ID" value="NZ_JACHIF010000007.1"/>
</dbReference>
<dbReference type="InterPro" id="IPR029063">
    <property type="entry name" value="SAM-dependent_MTases_sf"/>
</dbReference>
<dbReference type="Pfam" id="PF13649">
    <property type="entry name" value="Methyltransf_25"/>
    <property type="match status" value="1"/>
</dbReference>
<proteinExistence type="predicted"/>
<gene>
    <name evidence="3" type="ORF">HNQ64_003415</name>
</gene>
<protein>
    <submittedName>
        <fullName evidence="3">Ubiquinone/menaquinone biosynthesis C-methylase UbiE</fullName>
    </submittedName>
</protein>
<keyword evidence="3" id="KW-0489">Methyltransferase</keyword>
<dbReference type="Proteomes" id="UP000534294">
    <property type="component" value="Unassembled WGS sequence"/>
</dbReference>
<accession>A0A7W7YMW0</accession>
<keyword evidence="3" id="KW-0808">Transferase</keyword>
<evidence type="ECO:0000313" key="4">
    <source>
        <dbReference type="Proteomes" id="UP000534294"/>
    </source>
</evidence>
<keyword evidence="3" id="KW-0830">Ubiquinone</keyword>
<evidence type="ECO:0000259" key="2">
    <source>
        <dbReference type="Pfam" id="PF13649"/>
    </source>
</evidence>
<dbReference type="SUPFAM" id="SSF53335">
    <property type="entry name" value="S-adenosyl-L-methionine-dependent methyltransferases"/>
    <property type="match status" value="1"/>
</dbReference>
<keyword evidence="1" id="KW-1133">Transmembrane helix</keyword>
<dbReference type="InterPro" id="IPR041698">
    <property type="entry name" value="Methyltransf_25"/>
</dbReference>
<evidence type="ECO:0000313" key="3">
    <source>
        <dbReference type="EMBL" id="MBB5039146.1"/>
    </source>
</evidence>
<keyword evidence="1" id="KW-0812">Transmembrane</keyword>
<sequence>MKDIVDNRRHISLGKKLSLAWLIVKENGIIWCAAFATYYLASAVGARAFKLMDHIRRRDGVPGMNSRALNKAIWEAWDWQAGGEEWTPNEAWKTGIIEHVLRGYMPQGGQVLEIGPGGGRWTGELIQRADGLLGVDISASCVEVCAEKFGSTGKAKFVVGSGNDLSGVPDRSMDALWSFDVFVHINQAEVERYADEFRRVFKPGAVGIIHHGSVGGGLGGWRSNLTHEAMLDLLKKRGFEIVASFKEFTHAGVTHQTGLYEDVVTVFRQPA</sequence>
<dbReference type="AlphaFoldDB" id="A0A7W7YMW0"/>
<evidence type="ECO:0000256" key="1">
    <source>
        <dbReference type="SAM" id="Phobius"/>
    </source>
</evidence>
<feature type="transmembrane region" description="Helical" evidence="1">
    <location>
        <begin position="28"/>
        <end position="49"/>
    </location>
</feature>
<dbReference type="GO" id="GO:0032259">
    <property type="term" value="P:methylation"/>
    <property type="evidence" value="ECO:0007669"/>
    <property type="project" value="UniProtKB-KW"/>
</dbReference>
<comment type="caution">
    <text evidence="3">The sequence shown here is derived from an EMBL/GenBank/DDBJ whole genome shotgun (WGS) entry which is preliminary data.</text>
</comment>
<keyword evidence="1" id="KW-0472">Membrane</keyword>
<feature type="domain" description="Methyltransferase" evidence="2">
    <location>
        <begin position="111"/>
        <end position="204"/>
    </location>
</feature>
<dbReference type="EMBL" id="JACHIF010000007">
    <property type="protein sequence ID" value="MBB5039146.1"/>
    <property type="molecule type" value="Genomic_DNA"/>
</dbReference>
<dbReference type="CDD" id="cd02440">
    <property type="entry name" value="AdoMet_MTases"/>
    <property type="match status" value="1"/>
</dbReference>
<keyword evidence="4" id="KW-1185">Reference proteome</keyword>
<dbReference type="Gene3D" id="3.40.50.150">
    <property type="entry name" value="Vaccinia Virus protein VP39"/>
    <property type="match status" value="1"/>
</dbReference>
<name>A0A7W7YMW0_9BACT</name>
<organism evidence="3 4">
    <name type="scientific">Prosthecobacter dejongeii</name>
    <dbReference type="NCBI Taxonomy" id="48465"/>
    <lineage>
        <taxon>Bacteria</taxon>
        <taxon>Pseudomonadati</taxon>
        <taxon>Verrucomicrobiota</taxon>
        <taxon>Verrucomicrobiia</taxon>
        <taxon>Verrucomicrobiales</taxon>
        <taxon>Verrucomicrobiaceae</taxon>
        <taxon>Prosthecobacter</taxon>
    </lineage>
</organism>